<evidence type="ECO:0000313" key="1">
    <source>
        <dbReference type="EMBL" id="KAG2195232.1"/>
    </source>
</evidence>
<dbReference type="AlphaFoldDB" id="A0A8H7UV55"/>
<proteinExistence type="predicted"/>
<dbReference type="Proteomes" id="UP000650833">
    <property type="component" value="Unassembled WGS sequence"/>
</dbReference>
<sequence>MSSNQEPLEEATLVNQRQQIEQQVEQAAVQIVEQFVQQAPVQTCPTCGRLGFRGARGLAIHRRKNRHCQELCREIQQLPGVEVQAAVEDFARAEDGNTQQEFIIANDVLLDAILVAEAQQVLPIYIVLLVTFRDTVYEFFKGLGRYCLWFLKLLFIKAINHG</sequence>
<reference evidence="1" key="1">
    <citation type="submission" date="2020-12" db="EMBL/GenBank/DDBJ databases">
        <title>Metabolic potential, ecology and presence of endohyphal bacteria is reflected in genomic diversity of Mucoromycotina.</title>
        <authorList>
            <person name="Muszewska A."/>
            <person name="Okrasinska A."/>
            <person name="Steczkiewicz K."/>
            <person name="Drgas O."/>
            <person name="Orlowska M."/>
            <person name="Perlinska-Lenart U."/>
            <person name="Aleksandrzak-Piekarczyk T."/>
            <person name="Szatraj K."/>
            <person name="Zielenkiewicz U."/>
            <person name="Pilsyk S."/>
            <person name="Malc E."/>
            <person name="Mieczkowski P."/>
            <person name="Kruszewska J.S."/>
            <person name="Biernat P."/>
            <person name="Pawlowska J."/>
        </authorList>
    </citation>
    <scope>NUCLEOTIDE SEQUENCE</scope>
    <source>
        <strain evidence="1">CBS 226.32</strain>
    </source>
</reference>
<accession>A0A8H7UV55</accession>
<gene>
    <name evidence="1" type="ORF">INT46_010050</name>
</gene>
<comment type="caution">
    <text evidence="1">The sequence shown here is derived from an EMBL/GenBank/DDBJ whole genome shotgun (WGS) entry which is preliminary data.</text>
</comment>
<protein>
    <submittedName>
        <fullName evidence="1">Uncharacterized protein</fullName>
    </submittedName>
</protein>
<keyword evidence="2" id="KW-1185">Reference proteome</keyword>
<organism evidence="1 2">
    <name type="scientific">Mucor plumbeus</name>
    <dbReference type="NCBI Taxonomy" id="97098"/>
    <lineage>
        <taxon>Eukaryota</taxon>
        <taxon>Fungi</taxon>
        <taxon>Fungi incertae sedis</taxon>
        <taxon>Mucoromycota</taxon>
        <taxon>Mucoromycotina</taxon>
        <taxon>Mucoromycetes</taxon>
        <taxon>Mucorales</taxon>
        <taxon>Mucorineae</taxon>
        <taxon>Mucoraceae</taxon>
        <taxon>Mucor</taxon>
    </lineage>
</organism>
<dbReference type="EMBL" id="JAEPRC010000537">
    <property type="protein sequence ID" value="KAG2195232.1"/>
    <property type="molecule type" value="Genomic_DNA"/>
</dbReference>
<name>A0A8H7UV55_9FUNG</name>
<evidence type="ECO:0000313" key="2">
    <source>
        <dbReference type="Proteomes" id="UP000650833"/>
    </source>
</evidence>